<gene>
    <name evidence="3" type="ORF">LMG28614_05301</name>
</gene>
<accession>A0A6S7BJE0</accession>
<reference evidence="3 4" key="1">
    <citation type="submission" date="2020-04" db="EMBL/GenBank/DDBJ databases">
        <authorList>
            <person name="De Canck E."/>
        </authorList>
    </citation>
    <scope>NUCLEOTIDE SEQUENCE [LARGE SCALE GENOMIC DNA]</scope>
    <source>
        <strain evidence="3 4">LMG 28614</strain>
    </source>
</reference>
<evidence type="ECO:0000313" key="4">
    <source>
        <dbReference type="Proteomes" id="UP000494365"/>
    </source>
</evidence>
<sequence>MKRSASCLATLIVTLAATTLASAAIHRDLDSLALPADATAAASADAGPGDLGSVFSSYGIDPDSNKARIVVAWVEKIRQDPLIAVGIPGGAQRVAQIFLDPAAREELMASGLARLAPADRFRYVQLLTKLLDEQVPVNCFGLLDMRAVMTRVSLREMSESDVEQYFSLLHQVLVSEASHAPITEPTPQQYAAAERQFTRAVITELQGDQADVDRFAFYSSHPSQATPLDVCWATRVALHAIIAMPDPERDHVLFQTIVPHDGSDASSAGQLGTSGKAFVSPAASQSGADHAP</sequence>
<keyword evidence="2" id="KW-0732">Signal</keyword>
<feature type="signal peptide" evidence="2">
    <location>
        <begin position="1"/>
        <end position="23"/>
    </location>
</feature>
<feature type="chain" id="PRO_5028857582" evidence="2">
    <location>
        <begin position="24"/>
        <end position="292"/>
    </location>
</feature>
<name>A0A6S7BJE0_9BURK</name>
<organism evidence="3 4">
    <name type="scientific">Paraburkholderia ultramafica</name>
    <dbReference type="NCBI Taxonomy" id="1544867"/>
    <lineage>
        <taxon>Bacteria</taxon>
        <taxon>Pseudomonadati</taxon>
        <taxon>Pseudomonadota</taxon>
        <taxon>Betaproteobacteria</taxon>
        <taxon>Burkholderiales</taxon>
        <taxon>Burkholderiaceae</taxon>
        <taxon>Paraburkholderia</taxon>
    </lineage>
</organism>
<feature type="compositionally biased region" description="Polar residues" evidence="1">
    <location>
        <begin position="282"/>
        <end position="292"/>
    </location>
</feature>
<feature type="region of interest" description="Disordered" evidence="1">
    <location>
        <begin position="263"/>
        <end position="292"/>
    </location>
</feature>
<evidence type="ECO:0000313" key="3">
    <source>
        <dbReference type="EMBL" id="CAB3801031.1"/>
    </source>
</evidence>
<evidence type="ECO:0000256" key="2">
    <source>
        <dbReference type="SAM" id="SignalP"/>
    </source>
</evidence>
<protein>
    <submittedName>
        <fullName evidence="3">Uncharacterized protein</fullName>
    </submittedName>
</protein>
<dbReference type="EMBL" id="CADIKK010000029">
    <property type="protein sequence ID" value="CAB3801031.1"/>
    <property type="molecule type" value="Genomic_DNA"/>
</dbReference>
<keyword evidence="4" id="KW-1185">Reference proteome</keyword>
<evidence type="ECO:0000256" key="1">
    <source>
        <dbReference type="SAM" id="MobiDB-lite"/>
    </source>
</evidence>
<feature type="compositionally biased region" description="Polar residues" evidence="1">
    <location>
        <begin position="264"/>
        <end position="273"/>
    </location>
</feature>
<dbReference type="AlphaFoldDB" id="A0A6S7BJE0"/>
<proteinExistence type="predicted"/>
<dbReference type="Proteomes" id="UP000494365">
    <property type="component" value="Unassembled WGS sequence"/>
</dbReference>